<dbReference type="PANTHER" id="PTHR47755">
    <property type="entry name" value="CELL DIVISION PROTEIN FTSX"/>
    <property type="match status" value="1"/>
</dbReference>
<keyword evidence="5" id="KW-1185">Reference proteome</keyword>
<dbReference type="InterPro" id="IPR040690">
    <property type="entry name" value="FtsX_ECD"/>
</dbReference>
<dbReference type="RefSeq" id="WP_201920128.1">
    <property type="nucleotide sequence ID" value="NZ_JAERQG010000002.1"/>
</dbReference>
<comment type="caution">
    <text evidence="4">The sequence shown here is derived from an EMBL/GenBank/DDBJ whole genome shotgun (WGS) entry which is preliminary data.</text>
</comment>
<protein>
    <recommendedName>
        <fullName evidence="1">Cell division protein FtsX</fullName>
    </recommendedName>
</protein>
<dbReference type="PIRSF" id="PIRSF003097">
    <property type="entry name" value="FtsX"/>
    <property type="match status" value="1"/>
</dbReference>
<feature type="transmembrane region" description="Helical" evidence="2">
    <location>
        <begin position="172"/>
        <end position="197"/>
    </location>
</feature>
<keyword evidence="2" id="KW-0812">Transmembrane</keyword>
<evidence type="ECO:0000313" key="5">
    <source>
        <dbReference type="Proteomes" id="UP000642920"/>
    </source>
</evidence>
<reference evidence="4" key="1">
    <citation type="submission" date="2021-01" db="EMBL/GenBank/DDBJ databases">
        <title>Marivirga sp. nov., isolated from intertidal surface sediments.</title>
        <authorList>
            <person name="Zhang M."/>
        </authorList>
    </citation>
    <scope>NUCLEOTIDE SEQUENCE</scope>
    <source>
        <strain evidence="4">SM1354</strain>
    </source>
</reference>
<evidence type="ECO:0000259" key="3">
    <source>
        <dbReference type="Pfam" id="PF18075"/>
    </source>
</evidence>
<keyword evidence="1" id="KW-0131">Cell cycle</keyword>
<dbReference type="GO" id="GO:0005886">
    <property type="term" value="C:plasma membrane"/>
    <property type="evidence" value="ECO:0007669"/>
    <property type="project" value="UniProtKB-SubCell"/>
</dbReference>
<name>A0A937A8C3_9BACT</name>
<comment type="similarity">
    <text evidence="1">Belongs to the ABC-4 integral membrane protein family. FtsX subfamily.</text>
</comment>
<keyword evidence="1" id="KW-1003">Cell membrane</keyword>
<dbReference type="PANTHER" id="PTHR47755:SF1">
    <property type="entry name" value="CELL DIVISION PROTEIN FTSX"/>
    <property type="match status" value="1"/>
</dbReference>
<feature type="transmembrane region" description="Helical" evidence="2">
    <location>
        <begin position="262"/>
        <end position="283"/>
    </location>
</feature>
<feature type="domain" description="FtsX extracellular" evidence="3">
    <location>
        <begin position="53"/>
        <end position="153"/>
    </location>
</feature>
<evidence type="ECO:0000256" key="2">
    <source>
        <dbReference type="SAM" id="Phobius"/>
    </source>
</evidence>
<feature type="transmembrane region" description="Helical" evidence="2">
    <location>
        <begin position="226"/>
        <end position="247"/>
    </location>
</feature>
<evidence type="ECO:0000313" key="4">
    <source>
        <dbReference type="EMBL" id="MBL0765460.1"/>
    </source>
</evidence>
<evidence type="ECO:0000256" key="1">
    <source>
        <dbReference type="PIRNR" id="PIRNR003097"/>
    </source>
</evidence>
<keyword evidence="1 2" id="KW-0472">Membrane</keyword>
<dbReference type="Proteomes" id="UP000642920">
    <property type="component" value="Unassembled WGS sequence"/>
</dbReference>
<keyword evidence="1" id="KW-0132">Cell division</keyword>
<sequence>MSKEKKYRKKKKLGSYPFVSVIFSMSLALFVLGLFALLLSATNSLTGIIRNNVEMQVYLNGNLSDTEIARLNKSLAEKEFTLRTENNTSVVFIPKEEAAKEFIDKTGEDFMQFLGENPLKDAFTIKIAPEYHSNEQMLAIKNNLEKTGGIFEVVYVENMIQSINENITKISLVLLAVAAILLIVIIILINNTIKLALFSQRFLIRSMQLVGATNSFIRSPFLYRSAAHGIIAGLIASGGLYGLYFYASQEIDGIAQLEQDNILYIIFGALVIVGITIAIFGTFRAIQKYLAMSLEELY</sequence>
<dbReference type="Pfam" id="PF18075">
    <property type="entry name" value="FtsX_ECD"/>
    <property type="match status" value="1"/>
</dbReference>
<organism evidence="4 5">
    <name type="scientific">Marivirga atlantica</name>
    <dbReference type="NCBI Taxonomy" id="1548457"/>
    <lineage>
        <taxon>Bacteria</taxon>
        <taxon>Pseudomonadati</taxon>
        <taxon>Bacteroidota</taxon>
        <taxon>Cytophagia</taxon>
        <taxon>Cytophagales</taxon>
        <taxon>Marivirgaceae</taxon>
        <taxon>Marivirga</taxon>
    </lineage>
</organism>
<dbReference type="EMBL" id="JAERQG010000002">
    <property type="protein sequence ID" value="MBL0765460.1"/>
    <property type="molecule type" value="Genomic_DNA"/>
</dbReference>
<dbReference type="AlphaFoldDB" id="A0A937A8C3"/>
<accession>A0A937A8C3</accession>
<dbReference type="Gene3D" id="3.30.70.3040">
    <property type="match status" value="1"/>
</dbReference>
<keyword evidence="2" id="KW-1133">Transmembrane helix</keyword>
<dbReference type="GO" id="GO:0051301">
    <property type="term" value="P:cell division"/>
    <property type="evidence" value="ECO:0007669"/>
    <property type="project" value="UniProtKB-KW"/>
</dbReference>
<gene>
    <name evidence="4" type="ORF">JKP34_09375</name>
</gene>
<dbReference type="InterPro" id="IPR004513">
    <property type="entry name" value="FtsX"/>
</dbReference>
<proteinExistence type="inferred from homology"/>